<evidence type="ECO:0008006" key="3">
    <source>
        <dbReference type="Google" id="ProtNLM"/>
    </source>
</evidence>
<evidence type="ECO:0000313" key="1">
    <source>
        <dbReference type="EMBL" id="MDX6189715.1"/>
    </source>
</evidence>
<name>A0ABU4RE40_9FLAO</name>
<sequence>MKRNILILVFFLGIIPISCESVDPYYKIDNLTCQAFKDEALTNVVKPIDIISENKVYFKINMSYTYVANIEKSRQWFNFTTSAYAFSKGTPGIDGLKDKLKTIEIFSNNNFNGKPAGTDIKDLFKWHDVQWDGQQKTIDSLVIALNQSSFFIGGNPYFLKLILMGKPNDNLPQTFTFNFVYENGSRQLVSSTDINWV</sequence>
<proteinExistence type="predicted"/>
<reference evidence="1 2" key="1">
    <citation type="submission" date="2023-11" db="EMBL/GenBank/DDBJ databases">
        <title>Unpublished Manusciprt.</title>
        <authorList>
            <person name="Saticioglu I.B."/>
            <person name="Ay H."/>
            <person name="Ajmi N."/>
            <person name="Altun S."/>
            <person name="Duman M."/>
        </authorList>
    </citation>
    <scope>NUCLEOTIDE SEQUENCE [LARGE SCALE GENOMIC DNA]</scope>
    <source>
        <strain evidence="1 2">Fl-318</strain>
    </source>
</reference>
<protein>
    <recommendedName>
        <fullName evidence="3">Lipoprotein</fullName>
    </recommendedName>
</protein>
<organism evidence="1 2">
    <name type="scientific">Flavobacterium cupriresistens</name>
    <dbReference type="NCBI Taxonomy" id="2893885"/>
    <lineage>
        <taxon>Bacteria</taxon>
        <taxon>Pseudomonadati</taxon>
        <taxon>Bacteroidota</taxon>
        <taxon>Flavobacteriia</taxon>
        <taxon>Flavobacteriales</taxon>
        <taxon>Flavobacteriaceae</taxon>
        <taxon>Flavobacterium</taxon>
    </lineage>
</organism>
<dbReference type="RefSeq" id="WP_230001640.1">
    <property type="nucleotide sequence ID" value="NZ_CP087134.1"/>
</dbReference>
<dbReference type="EMBL" id="JAWXVI010000005">
    <property type="protein sequence ID" value="MDX6189715.1"/>
    <property type="molecule type" value="Genomic_DNA"/>
</dbReference>
<comment type="caution">
    <text evidence="1">The sequence shown here is derived from an EMBL/GenBank/DDBJ whole genome shotgun (WGS) entry which is preliminary data.</text>
</comment>
<evidence type="ECO:0000313" key="2">
    <source>
        <dbReference type="Proteomes" id="UP001273350"/>
    </source>
</evidence>
<gene>
    <name evidence="1" type="ORF">SGQ83_10160</name>
</gene>
<keyword evidence="2" id="KW-1185">Reference proteome</keyword>
<dbReference type="Proteomes" id="UP001273350">
    <property type="component" value="Unassembled WGS sequence"/>
</dbReference>
<accession>A0ABU4RE40</accession>